<feature type="compositionally biased region" description="Basic and acidic residues" evidence="5">
    <location>
        <begin position="105"/>
        <end position="146"/>
    </location>
</feature>
<dbReference type="GO" id="GO:0005886">
    <property type="term" value="C:plasma membrane"/>
    <property type="evidence" value="ECO:0007669"/>
    <property type="project" value="TreeGrafter"/>
</dbReference>
<dbReference type="Proteomes" id="UP000053789">
    <property type="component" value="Unassembled WGS sequence"/>
</dbReference>
<dbReference type="RefSeq" id="XP_016613555.1">
    <property type="nucleotide sequence ID" value="XM_016770213.1"/>
</dbReference>
<evidence type="ECO:0000313" key="8">
    <source>
        <dbReference type="Proteomes" id="UP000053789"/>
    </source>
</evidence>
<feature type="region of interest" description="Disordered" evidence="5">
    <location>
        <begin position="103"/>
        <end position="162"/>
    </location>
</feature>
<evidence type="ECO:0008006" key="9">
    <source>
        <dbReference type="Google" id="ProtNLM"/>
    </source>
</evidence>
<feature type="compositionally biased region" description="Polar residues" evidence="5">
    <location>
        <begin position="150"/>
        <end position="162"/>
    </location>
</feature>
<evidence type="ECO:0000256" key="6">
    <source>
        <dbReference type="SAM" id="Phobius"/>
    </source>
</evidence>
<sequence>MIPIATATVAYSQTFGAALFISLSQITFLTLLRPALRTHAPNINAQDVINTSATNSLAKLSAGANNADTRSGVLLAYNQAVTRTFYLAVICGVCAFVTSLGLGKTKAETKKEKKNNDAENRIENEEKDESRSGLEGSERSKNETGPHGDSVNSSPQPSRMAS</sequence>
<dbReference type="PANTHER" id="PTHR23501">
    <property type="entry name" value="MAJOR FACILITATOR SUPERFAMILY"/>
    <property type="match status" value="1"/>
</dbReference>
<comment type="subcellular location">
    <subcellularLocation>
        <location evidence="1">Membrane</location>
        <topology evidence="1">Multi-pass membrane protein</topology>
    </subcellularLocation>
</comment>
<accession>A0A0D2E9U4</accession>
<evidence type="ECO:0000256" key="1">
    <source>
        <dbReference type="ARBA" id="ARBA00004141"/>
    </source>
</evidence>
<keyword evidence="4 6" id="KW-0472">Membrane</keyword>
<evidence type="ECO:0000256" key="5">
    <source>
        <dbReference type="SAM" id="MobiDB-lite"/>
    </source>
</evidence>
<proteinExistence type="predicted"/>
<feature type="transmembrane region" description="Helical" evidence="6">
    <location>
        <begin position="84"/>
        <end position="103"/>
    </location>
</feature>
<keyword evidence="2 6" id="KW-0812">Transmembrane</keyword>
<dbReference type="AlphaFoldDB" id="A0A0D2E9U4"/>
<organism evidence="7 8">
    <name type="scientific">Cladophialophora bantiana (strain ATCC 10958 / CBS 173.52 / CDC B-1940 / NIH 8579)</name>
    <name type="common">Xylohypha bantiana</name>
    <dbReference type="NCBI Taxonomy" id="1442370"/>
    <lineage>
        <taxon>Eukaryota</taxon>
        <taxon>Fungi</taxon>
        <taxon>Dikarya</taxon>
        <taxon>Ascomycota</taxon>
        <taxon>Pezizomycotina</taxon>
        <taxon>Eurotiomycetes</taxon>
        <taxon>Chaetothyriomycetidae</taxon>
        <taxon>Chaetothyriales</taxon>
        <taxon>Herpotrichiellaceae</taxon>
        <taxon>Cladophialophora</taxon>
    </lineage>
</organism>
<reference evidence="7" key="1">
    <citation type="submission" date="2015-01" db="EMBL/GenBank/DDBJ databases">
        <title>The Genome Sequence of Cladophialophora bantiana CBS 173.52.</title>
        <authorList>
            <consortium name="The Broad Institute Genomics Platform"/>
            <person name="Cuomo C."/>
            <person name="de Hoog S."/>
            <person name="Gorbushina A."/>
            <person name="Stielow B."/>
            <person name="Teixiera M."/>
            <person name="Abouelleil A."/>
            <person name="Chapman S.B."/>
            <person name="Priest M."/>
            <person name="Young S.K."/>
            <person name="Wortman J."/>
            <person name="Nusbaum C."/>
            <person name="Birren B."/>
        </authorList>
    </citation>
    <scope>NUCLEOTIDE SEQUENCE [LARGE SCALE GENOMIC DNA]</scope>
    <source>
        <strain evidence="7">CBS 173.52</strain>
    </source>
</reference>
<evidence type="ECO:0000313" key="7">
    <source>
        <dbReference type="EMBL" id="KIW86886.1"/>
    </source>
</evidence>
<protein>
    <recommendedName>
        <fullName evidence="9">Major facilitator superfamily (MFS) profile domain-containing protein</fullName>
    </recommendedName>
</protein>
<keyword evidence="3 6" id="KW-1133">Transmembrane helix</keyword>
<evidence type="ECO:0000256" key="3">
    <source>
        <dbReference type="ARBA" id="ARBA00022989"/>
    </source>
</evidence>
<dbReference type="GeneID" id="27705435"/>
<dbReference type="VEuPathDB" id="FungiDB:Z519_12507"/>
<evidence type="ECO:0000256" key="4">
    <source>
        <dbReference type="ARBA" id="ARBA00023136"/>
    </source>
</evidence>
<dbReference type="HOGENOM" id="CLU_1635194_0_0_1"/>
<dbReference type="EMBL" id="KN847009">
    <property type="protein sequence ID" value="KIW86886.1"/>
    <property type="molecule type" value="Genomic_DNA"/>
</dbReference>
<dbReference type="GO" id="GO:0022857">
    <property type="term" value="F:transmembrane transporter activity"/>
    <property type="evidence" value="ECO:0007669"/>
    <property type="project" value="TreeGrafter"/>
</dbReference>
<gene>
    <name evidence="7" type="ORF">Z519_12507</name>
</gene>
<evidence type="ECO:0000256" key="2">
    <source>
        <dbReference type="ARBA" id="ARBA00022692"/>
    </source>
</evidence>
<name>A0A0D2E9U4_CLAB1</name>
<keyword evidence="8" id="KW-1185">Reference proteome</keyword>
<dbReference type="PANTHER" id="PTHR23501:SF198">
    <property type="entry name" value="AZOLE RESISTANCE PROTEIN 1-RELATED"/>
    <property type="match status" value="1"/>
</dbReference>